<gene>
    <name evidence="1" type="ORF">lb338_phage_115</name>
</gene>
<dbReference type="EMBL" id="FJ822135">
    <property type="protein sequence ID" value="ACO37036.1"/>
    <property type="molecule type" value="Genomic_DNA"/>
</dbReference>
<protein>
    <submittedName>
        <fullName evidence="1">Putative tail sheath protein</fullName>
    </submittedName>
</protein>
<accession>C1KFM5</accession>
<evidence type="ECO:0000313" key="2">
    <source>
        <dbReference type="Proteomes" id="UP000001878"/>
    </source>
</evidence>
<keyword evidence="2" id="KW-1185">Reference proteome</keyword>
<evidence type="ECO:0000313" key="1">
    <source>
        <dbReference type="EMBL" id="ACO37036.1"/>
    </source>
</evidence>
<dbReference type="OrthoDB" id="1218at10239"/>
<organism evidence="1 2">
    <name type="scientific">Lactobacillus phage Lb338-1</name>
    <dbReference type="NCBI Taxonomy" id="2892342"/>
    <lineage>
        <taxon>Viruses</taxon>
        <taxon>Duplodnaviria</taxon>
        <taxon>Heunggongvirae</taxon>
        <taxon>Uroviricota</taxon>
        <taxon>Caudoviricetes</taxon>
        <taxon>Herelleviridae</taxon>
        <taxon>Mooreparkvirus</taxon>
        <taxon>Mooreparkvirus Lb3381</taxon>
    </lineage>
</organism>
<dbReference type="GeneID" id="7750970"/>
<sequence length="573" mass="60699">MAVSVFPMNNSPRPDVRIKSNTDAITGSASGSDKTLVLLGTAQGGTPNVPVQIENYATAKETFVGGDLLDAIELAFNPSDGSISSGPIIALRVGNPTQSTYTNAGLTVTSKDYAASANQVQVALTDNPITGAKDFQVVYQPDRYNSTYTGIGNIFGIKYTGAMAYASVTVEGGSGTLGQATKLTLKAGNDKETAVEAASFTLGMGLYSSTYQLVNDINGISGFEAEYFPSGNKIGVETKYFDALAETQLKSDTDTYITTIGGDLLNTVNVADSEIEVSYDPSKGEPVAFPLTQLAGGTDGEVPQTWSPYFDTLQDGDGFYVVPLTDSPAIQAEAIAWAKERSQESNPTRVILGGGINESAQQTQSRVSALRSERAMFMATSGSRLMNDGTTKQLPAYMVAAMLGGIASGIPVGMSIYRYPLDLVSIDQKFTSEQLDVLDTQGIVAIQYVRNRNALVFRATDDVTTYGSIDDPTLGLMSAGEASDFLTVDLRTMLFDTFLGTMITTGAAKEIKAAIIAFLTTEKSLGVIMDFDESDITVVTQGSKATVSIAVVPSLVLRKINVDIIYNPETITA</sequence>
<reference evidence="1 2" key="1">
    <citation type="journal article" date="2009" name="Gene">
        <title>Genome of a virulent bacteriophage Lb338-1 that lyses the probiotic Lactobacillus paracasei cheese strain.</title>
        <authorList>
            <person name="Alemayehu D."/>
            <person name="Ross R.P."/>
            <person name="O'Sullivan O."/>
            <person name="Coffey A."/>
            <person name="Stanton C."/>
            <person name="Fitzgerald G.F."/>
            <person name="McAuliffe O."/>
        </authorList>
    </citation>
    <scope>NUCLEOTIDE SEQUENCE [LARGE SCALE GENOMIC DNA]</scope>
    <source>
        <strain evidence="1">Lb338-1</strain>
    </source>
</reference>
<dbReference type="KEGG" id="vg:7750970"/>
<dbReference type="Proteomes" id="UP000001878">
    <property type="component" value="Segment"/>
</dbReference>
<dbReference type="RefSeq" id="YP_002790794.1">
    <property type="nucleotide sequence ID" value="NC_012530.1"/>
</dbReference>
<name>C1KFM5_9CAUD</name>
<proteinExistence type="predicted"/>